<name>A0A9Q0YYA9_SALVM</name>
<evidence type="ECO:0000313" key="2">
    <source>
        <dbReference type="Proteomes" id="UP001151529"/>
    </source>
</evidence>
<comment type="caution">
    <text evidence="1">The sequence shown here is derived from an EMBL/GenBank/DDBJ whole genome shotgun (WGS) entry which is preliminary data.</text>
</comment>
<gene>
    <name evidence="1" type="ORF">OIU85_025956</name>
</gene>
<dbReference type="AlphaFoldDB" id="A0A9Q0YYA9"/>
<reference evidence="1" key="1">
    <citation type="submission" date="2022-11" db="EMBL/GenBank/DDBJ databases">
        <authorList>
            <person name="Hyden B.L."/>
            <person name="Feng K."/>
            <person name="Yates T."/>
            <person name="Jawdy S."/>
            <person name="Smart L.B."/>
            <person name="Muchero W."/>
        </authorList>
    </citation>
    <scope>NUCLEOTIDE SEQUENCE</scope>
    <source>
        <tissue evidence="1">Shoot tip</tissue>
    </source>
</reference>
<sequence>MDRYLVIVIKSDKTRDDRIAKIYRNVVVIQVSTPDLHWYLTHSIFVSNVLFSHESQLCKTADIEPNIENAPSDLRSHGLLSRTNDDRAGLRLSNKNISRVNETLESGRFMKLKGHGKFLRGFNVMASFEEEILGSSALPADSWQE</sequence>
<dbReference type="Proteomes" id="UP001151529">
    <property type="component" value="Chromosome 1"/>
</dbReference>
<reference evidence="1" key="2">
    <citation type="journal article" date="2023" name="Int. J. Mol. Sci.">
        <title>De Novo Assembly and Annotation of 11 Diverse Shrub Willow (Salix) Genomes Reveals Novel Gene Organization in Sex-Linked Regions.</title>
        <authorList>
            <person name="Hyden B."/>
            <person name="Feng K."/>
            <person name="Yates T.B."/>
            <person name="Jawdy S."/>
            <person name="Cereghino C."/>
            <person name="Smart L.B."/>
            <person name="Muchero W."/>
        </authorList>
    </citation>
    <scope>NUCLEOTIDE SEQUENCE [LARGE SCALE GENOMIC DNA]</scope>
    <source>
        <tissue evidence="1">Shoot tip</tissue>
    </source>
</reference>
<dbReference type="EMBL" id="JAPFFL010000007">
    <property type="protein sequence ID" value="KAJ6714402.1"/>
    <property type="molecule type" value="Genomic_DNA"/>
</dbReference>
<accession>A0A9Q0YYA9</accession>
<keyword evidence="2" id="KW-1185">Reference proteome</keyword>
<evidence type="ECO:0000313" key="1">
    <source>
        <dbReference type="EMBL" id="KAJ6714402.1"/>
    </source>
</evidence>
<proteinExistence type="predicted"/>
<organism evidence="1 2">
    <name type="scientific">Salix viminalis</name>
    <name type="common">Common osier</name>
    <name type="synonym">Basket willow</name>
    <dbReference type="NCBI Taxonomy" id="40686"/>
    <lineage>
        <taxon>Eukaryota</taxon>
        <taxon>Viridiplantae</taxon>
        <taxon>Streptophyta</taxon>
        <taxon>Embryophyta</taxon>
        <taxon>Tracheophyta</taxon>
        <taxon>Spermatophyta</taxon>
        <taxon>Magnoliopsida</taxon>
        <taxon>eudicotyledons</taxon>
        <taxon>Gunneridae</taxon>
        <taxon>Pentapetalae</taxon>
        <taxon>rosids</taxon>
        <taxon>fabids</taxon>
        <taxon>Malpighiales</taxon>
        <taxon>Salicaceae</taxon>
        <taxon>Saliceae</taxon>
        <taxon>Salix</taxon>
    </lineage>
</organism>
<protein>
    <submittedName>
        <fullName evidence="1">Uncharacterized protein</fullName>
    </submittedName>
</protein>